<dbReference type="GO" id="GO:0006935">
    <property type="term" value="P:chemotaxis"/>
    <property type="evidence" value="ECO:0007669"/>
    <property type="project" value="UniProtKB-KW"/>
</dbReference>
<dbReference type="CDD" id="cd17906">
    <property type="entry name" value="CheX"/>
    <property type="match status" value="1"/>
</dbReference>
<dbReference type="KEGG" id="hpk:Hprae_0233"/>
<protein>
    <recommendedName>
        <fullName evidence="1">Stage 0 sporulation protein A homolog</fullName>
    </recommendedName>
</protein>
<dbReference type="STRING" id="572479.Hprae_0233"/>
<dbReference type="PANTHER" id="PTHR44591:SF3">
    <property type="entry name" value="RESPONSE REGULATORY DOMAIN-CONTAINING PROTEIN"/>
    <property type="match status" value="1"/>
</dbReference>
<organism evidence="7 8">
    <name type="scientific">Halanaerobium praevalens (strain ATCC 33744 / DSM 2228 / GSL)</name>
    <dbReference type="NCBI Taxonomy" id="572479"/>
    <lineage>
        <taxon>Bacteria</taxon>
        <taxon>Bacillati</taxon>
        <taxon>Bacillota</taxon>
        <taxon>Clostridia</taxon>
        <taxon>Halanaerobiales</taxon>
        <taxon>Halanaerobiaceae</taxon>
        <taxon>Halanaerobium</taxon>
    </lineage>
</organism>
<evidence type="ECO:0000259" key="6">
    <source>
        <dbReference type="PROSITE" id="PS50110"/>
    </source>
</evidence>
<sequence>MEKLKVFIVDDSKFSTQIIKDSLDKEKFEIVGSALTEEEALAKAPELEPDLVTMDMTLKKSDGISCSRKLFAKIPDLNIIAISSMKDDEIIRQAKAEGIFDYLQKPIDKDELNEVLNELFHYEQILEELKSKYKSAFKESLETNIKRTLETGVDTVESSAAEREDKKLSGLSIIIGFIGKSKGRIILDTSKKTAKKITASFLGRESDDQSFIMDALSEFTNIIVGNAVSMLNKDISGLNLRLSPPTTFYGDDLKFSFPKSENTSFVIESEEDYIFMNVSLEGGKTNESRVH</sequence>
<dbReference type="InterPro" id="IPR050595">
    <property type="entry name" value="Bact_response_regulator"/>
</dbReference>
<dbReference type="Gene3D" id="3.40.50.2300">
    <property type="match status" value="1"/>
</dbReference>
<gene>
    <name evidence="7" type="ordered locus">Hprae_0233</name>
</gene>
<dbReference type="SUPFAM" id="SSF103039">
    <property type="entry name" value="CheC-like"/>
    <property type="match status" value="1"/>
</dbReference>
<evidence type="ECO:0000256" key="5">
    <source>
        <dbReference type="PROSITE-ProRule" id="PRU00169"/>
    </source>
</evidence>
<dbReference type="Pfam" id="PF00072">
    <property type="entry name" value="Response_reg"/>
    <property type="match status" value="1"/>
</dbReference>
<dbReference type="AlphaFoldDB" id="E3DMR6"/>
<dbReference type="Gene3D" id="3.40.1550.10">
    <property type="entry name" value="CheC-like"/>
    <property type="match status" value="1"/>
</dbReference>
<dbReference type="InterPro" id="IPR028051">
    <property type="entry name" value="CheX-like_dom"/>
</dbReference>
<dbReference type="PATRIC" id="fig|572479.3.peg.235"/>
<comment type="function">
    <text evidence="4">May play the central regulatory role in sporulation. It may be an element of the effector pathway responsible for the activation of sporulation genes in response to nutritional stress. Spo0A may act in concert with spo0H (a sigma factor) to control the expression of some genes that are critical to the sporulation process.</text>
</comment>
<dbReference type="Pfam" id="PF13690">
    <property type="entry name" value="CheX"/>
    <property type="match status" value="1"/>
</dbReference>
<keyword evidence="2" id="KW-0145">Chemotaxis</keyword>
<evidence type="ECO:0000256" key="3">
    <source>
        <dbReference type="ARBA" id="ARBA00022553"/>
    </source>
</evidence>
<evidence type="ECO:0000313" key="8">
    <source>
        <dbReference type="Proteomes" id="UP000006866"/>
    </source>
</evidence>
<proteinExistence type="predicted"/>
<keyword evidence="8" id="KW-1185">Reference proteome</keyword>
<dbReference type="RefSeq" id="WP_014552424.1">
    <property type="nucleotide sequence ID" value="NC_017455.1"/>
</dbReference>
<feature type="domain" description="Response regulatory" evidence="6">
    <location>
        <begin position="5"/>
        <end position="120"/>
    </location>
</feature>
<evidence type="ECO:0000256" key="2">
    <source>
        <dbReference type="ARBA" id="ARBA00022500"/>
    </source>
</evidence>
<dbReference type="GO" id="GO:0000160">
    <property type="term" value="P:phosphorelay signal transduction system"/>
    <property type="evidence" value="ECO:0007669"/>
    <property type="project" value="InterPro"/>
</dbReference>
<dbReference type="eggNOG" id="COG3706">
    <property type="taxonomic scope" value="Bacteria"/>
</dbReference>
<evidence type="ECO:0000313" key="7">
    <source>
        <dbReference type="EMBL" id="ADO76390.1"/>
    </source>
</evidence>
<name>E3DMR6_HALPG</name>
<dbReference type="InterPro" id="IPR011006">
    <property type="entry name" value="CheY-like_superfamily"/>
</dbReference>
<dbReference type="InterPro" id="IPR001789">
    <property type="entry name" value="Sig_transdc_resp-reg_receiver"/>
</dbReference>
<dbReference type="SMART" id="SM00448">
    <property type="entry name" value="REC"/>
    <property type="match status" value="1"/>
</dbReference>
<dbReference type="HOGENOM" id="CLU_959540_0_0_9"/>
<reference evidence="8" key="1">
    <citation type="submission" date="2010-10" db="EMBL/GenBank/DDBJ databases">
        <title>The complete genome of Halanaerobium praevalens DSM 2228.</title>
        <authorList>
            <consortium name="US DOE Joint Genome Institute (JGI-PGF)"/>
            <person name="Lucas S."/>
            <person name="Copeland A."/>
            <person name="Lapidus A."/>
            <person name="Glavina del Rio T."/>
            <person name="Dalin E."/>
            <person name="Tice H."/>
            <person name="Bruce D."/>
            <person name="Goodwin L."/>
            <person name="Pitluck S."/>
            <person name="Kyrpides N."/>
            <person name="Mavromatis K."/>
            <person name="Ivanova N."/>
            <person name="Ovchinnikova G."/>
            <person name="Chertkov O."/>
            <person name="Detter J.C."/>
            <person name="Han C."/>
            <person name="Larimer F."/>
            <person name="Land M."/>
            <person name="Hauser L."/>
            <person name="Markowitz V."/>
            <person name="Cheng J.-F."/>
            <person name="Hugenholtz P."/>
            <person name="Woyke T."/>
            <person name="Wu D."/>
            <person name="Tindall B."/>
            <person name="Pomrenke H.G."/>
            <person name="Brambilla E."/>
            <person name="Klenk H.-P."/>
            <person name="Eisen J.A."/>
        </authorList>
    </citation>
    <scope>NUCLEOTIDE SEQUENCE [LARGE SCALE GENOMIC DNA]</scope>
    <source>
        <strain evidence="8">ATCC 33744 / DSM 2228 / GSL</strain>
    </source>
</reference>
<dbReference type="PANTHER" id="PTHR44591">
    <property type="entry name" value="STRESS RESPONSE REGULATOR PROTEIN 1"/>
    <property type="match status" value="1"/>
</dbReference>
<accession>E3DMR6</accession>
<dbReference type="OrthoDB" id="9779069at2"/>
<dbReference type="Proteomes" id="UP000006866">
    <property type="component" value="Chromosome"/>
</dbReference>
<dbReference type="PROSITE" id="PS50110">
    <property type="entry name" value="RESPONSE_REGULATORY"/>
    <property type="match status" value="1"/>
</dbReference>
<dbReference type="InterPro" id="IPR028976">
    <property type="entry name" value="CheC-like_sf"/>
</dbReference>
<keyword evidence="3 5" id="KW-0597">Phosphoprotein</keyword>
<evidence type="ECO:0000256" key="1">
    <source>
        <dbReference type="ARBA" id="ARBA00018672"/>
    </source>
</evidence>
<dbReference type="SUPFAM" id="SSF52172">
    <property type="entry name" value="CheY-like"/>
    <property type="match status" value="1"/>
</dbReference>
<dbReference type="EMBL" id="CP002175">
    <property type="protein sequence ID" value="ADO76390.1"/>
    <property type="molecule type" value="Genomic_DNA"/>
</dbReference>
<evidence type="ECO:0000256" key="4">
    <source>
        <dbReference type="ARBA" id="ARBA00024867"/>
    </source>
</evidence>
<feature type="modified residue" description="4-aspartylphosphate" evidence="5">
    <location>
        <position position="55"/>
    </location>
</feature>
<reference evidence="7 8" key="2">
    <citation type="journal article" date="2011" name="Stand. Genomic Sci.">
        <title>Complete genome sequence of the extremely halophilic Halanaerobium praevalens type strain (GSL).</title>
        <authorList>
            <person name="Ivanova N."/>
            <person name="Sikorski J."/>
            <person name="Chertkov O."/>
            <person name="Nolan M."/>
            <person name="Lucas S."/>
            <person name="Hammon N."/>
            <person name="Deshpande S."/>
            <person name="Cheng J.F."/>
            <person name="Tapia R."/>
            <person name="Han C."/>
            <person name="Goodwin L."/>
            <person name="Pitluck S."/>
            <person name="Huntemann M."/>
            <person name="Liolios K."/>
            <person name="Pagani I."/>
            <person name="Mavromatis K."/>
            <person name="Ovchinikova G."/>
            <person name="Pati A."/>
            <person name="Chen A."/>
            <person name="Palaniappan K."/>
            <person name="Land M."/>
            <person name="Hauser L."/>
            <person name="Brambilla E.M."/>
            <person name="Kannan K.P."/>
            <person name="Rohde M."/>
            <person name="Tindall B.J."/>
            <person name="Goker M."/>
            <person name="Detter J.C."/>
            <person name="Woyke T."/>
            <person name="Bristow J."/>
            <person name="Eisen J.A."/>
            <person name="Markowitz V."/>
            <person name="Hugenholtz P."/>
            <person name="Kyrpides N.C."/>
            <person name="Klenk H.P."/>
            <person name="Lapidus A."/>
        </authorList>
    </citation>
    <scope>NUCLEOTIDE SEQUENCE [LARGE SCALE GENOMIC DNA]</scope>
    <source>
        <strain evidence="8">ATCC 33744 / DSM 2228 / GSL</strain>
    </source>
</reference>